<evidence type="ECO:0000259" key="2">
    <source>
        <dbReference type="Pfam" id="PF19780"/>
    </source>
</evidence>
<proteinExistence type="predicted"/>
<dbReference type="InterPro" id="IPR046232">
    <property type="entry name" value="DUF6265"/>
</dbReference>
<feature type="domain" description="DUF6265" evidence="2">
    <location>
        <begin position="24"/>
        <end position="130"/>
    </location>
</feature>
<organism evidence="3 4">
    <name type="scientific">Flavobacterium agricola</name>
    <dbReference type="NCBI Taxonomy" id="2870839"/>
    <lineage>
        <taxon>Bacteria</taxon>
        <taxon>Pseudomonadati</taxon>
        <taxon>Bacteroidota</taxon>
        <taxon>Flavobacteriia</taxon>
        <taxon>Flavobacteriales</taxon>
        <taxon>Flavobacteriaceae</taxon>
        <taxon>Flavobacterium</taxon>
    </lineage>
</organism>
<feature type="chain" id="PRO_5046368826" evidence="1">
    <location>
        <begin position="19"/>
        <end position="145"/>
    </location>
</feature>
<gene>
    <name evidence="3" type="ORF">K5I29_02995</name>
</gene>
<dbReference type="EMBL" id="CP081495">
    <property type="protein sequence ID" value="UYW01898.1"/>
    <property type="molecule type" value="Genomic_DNA"/>
</dbReference>
<accession>A0ABY6M465</accession>
<dbReference type="RefSeq" id="WP_264434373.1">
    <property type="nucleotide sequence ID" value="NZ_CP081495.1"/>
</dbReference>
<evidence type="ECO:0000313" key="4">
    <source>
        <dbReference type="Proteomes" id="UP001163328"/>
    </source>
</evidence>
<evidence type="ECO:0000256" key="1">
    <source>
        <dbReference type="SAM" id="SignalP"/>
    </source>
</evidence>
<feature type="signal peptide" evidence="1">
    <location>
        <begin position="1"/>
        <end position="18"/>
    </location>
</feature>
<dbReference type="Proteomes" id="UP001163328">
    <property type="component" value="Chromosome"/>
</dbReference>
<dbReference type="Pfam" id="PF19780">
    <property type="entry name" value="DUF6265"/>
    <property type="match status" value="1"/>
</dbReference>
<reference evidence="3" key="1">
    <citation type="submission" date="2021-08" db="EMBL/GenBank/DDBJ databases">
        <title>Flavobacterium sp. strain CC-SYL302.</title>
        <authorList>
            <person name="Lin S.-Y."/>
            <person name="Lee T.-H."/>
            <person name="Young C.-C."/>
        </authorList>
    </citation>
    <scope>NUCLEOTIDE SEQUENCE</scope>
    <source>
        <strain evidence="3">CC-SYL302</strain>
    </source>
</reference>
<evidence type="ECO:0000313" key="3">
    <source>
        <dbReference type="EMBL" id="UYW01898.1"/>
    </source>
</evidence>
<keyword evidence="1" id="KW-0732">Signal</keyword>
<protein>
    <submittedName>
        <fullName evidence="3">DUF6265 family protein</fullName>
    </submittedName>
</protein>
<name>A0ABY6M465_9FLAO</name>
<sequence length="145" mass="17082">MKKIVFLFAFIYSAVVFGQQNLPDFLQGNWKVENQNLYEHWDLVNTNLLKGFAYKIDDEKIMVTEYLEIVDANNKMVYTATVLNQNNGQPISFRLTNNKEAYVFYNPTHDFPKQIRYQKITENQVWVHVSDGAKKGFSYNLIKQK</sequence>
<keyword evidence="4" id="KW-1185">Reference proteome</keyword>